<gene>
    <name evidence="5" type="primary">LOC108677719</name>
</gene>
<feature type="region of interest" description="Disordered" evidence="2">
    <location>
        <begin position="884"/>
        <end position="913"/>
    </location>
</feature>
<evidence type="ECO:0000313" key="5">
    <source>
        <dbReference type="RefSeq" id="XP_018021478.1"/>
    </source>
</evidence>
<protein>
    <submittedName>
        <fullName evidence="5">Uncharacterized protein LOC108677719 isoform X1</fullName>
    </submittedName>
</protein>
<sequence>MDNEQQQEMIYFIPDLFKPDKNASKEMVDANDPFISEEAMNVYCRSLLHPNLPPGQAGPHVGLDTPQSLGPKFFAKSIKIHQERLLKDLEDEAAELQAQEERLKKEALVKKKLDENVSKVVRKQTVYVKRSCPVKIPYKSRLTHDEHALYLMAFLKYQARPPRSFLEQQEYQAYLSLQSRVFEEQQAMMDFAKKVAILQLSDYNEVPPVMEEYIKRYLKVGYARVLDYPRIYHVDQEIPLRPQDPQQVFSSLSFQHLGHLLSLGVVPWIKLPYPHIPVTLPSDEAFLDKHPPDAVNMGKARSHGRYLCKTTVSKDPNCEFLARQHRAHVVLTPSALQVLVDNPAPSFDKEWDIPVTIHSFPVEEADGSTAQHRVVFIDKPIKRKLWTPLEKKVLFYKKSALAALTSYRSGEIFRMMAPSVFHHYGSTYNDYRACEFSYEPSLASGAVDARAASPARDTREPEAFPDNPFGPVSEEEEVDVFSERSSFYSPRSTGSNASPHPERGIKRKQPESLEKVIQPNSSSPRKVIKPNSSSRREDSSCSQEEKVNSSNASDDPDNYLGSNSPKAGVKVNPEVNTKIMWKNRRVGDPQTRDVRDNKTPWHDRLRTDWSKHKQIRTPPPSTTTNYHYHLYKLACGAPPVPGRASPAPLTVLVRNHLHGISMERNKANNTFKSSSYVVFPKLEHQVFFGCEVNSHTEIVHQWAQLLCRPNSQLLQVRACSKSGEVVLAEERDLSEVVREGALPYIRFQPAPLLTSLYVTLDTLRRKPPGSYLLHHHNRSEAFIRLMRMANDDCLSTGHVSVFDLHASYGYSGRGAATGAAVEGDGPEAGQLVLDSRQFVNPPWLAIDTLVPTPFHLKHLKIPGTFPMDNPKKKITKKRKRLIKMKAKDKKGLFDSPEKPSSSKNNESSEDDSF</sequence>
<dbReference type="GO" id="GO:0042796">
    <property type="term" value="P:snRNA transcription by RNA polymerase III"/>
    <property type="evidence" value="ECO:0007669"/>
    <property type="project" value="TreeGrafter"/>
</dbReference>
<feature type="compositionally biased region" description="Basic and acidic residues" evidence="2">
    <location>
        <begin position="534"/>
        <end position="547"/>
    </location>
</feature>
<dbReference type="OrthoDB" id="6361816at2759"/>
<name>A0A8B7P5Z7_HYAAZ</name>
<feature type="compositionally biased region" description="Polar residues" evidence="2">
    <location>
        <begin position="487"/>
        <end position="498"/>
    </location>
</feature>
<dbReference type="OMA" id="HYILDHK"/>
<dbReference type="RefSeq" id="XP_018021478.1">
    <property type="nucleotide sequence ID" value="XM_018165989.2"/>
</dbReference>
<dbReference type="GeneID" id="108677719"/>
<dbReference type="KEGG" id="hazt:108677719"/>
<feature type="region of interest" description="Disordered" evidence="2">
    <location>
        <begin position="449"/>
        <end position="573"/>
    </location>
</feature>
<keyword evidence="1" id="KW-0175">Coiled coil</keyword>
<dbReference type="Pfam" id="PF10505">
    <property type="entry name" value="NARG2_C"/>
    <property type="match status" value="1"/>
</dbReference>
<accession>A0A8B7P5Z7</accession>
<dbReference type="PANTHER" id="PTHR14633">
    <property type="entry name" value="LITTLE ELONGATION COMPLEX SUBUNIT 2"/>
    <property type="match status" value="1"/>
</dbReference>
<evidence type="ECO:0000313" key="4">
    <source>
        <dbReference type="Proteomes" id="UP000694843"/>
    </source>
</evidence>
<dbReference type="GO" id="GO:0042795">
    <property type="term" value="P:snRNA transcription by RNA polymerase II"/>
    <property type="evidence" value="ECO:0007669"/>
    <property type="project" value="TreeGrafter"/>
</dbReference>
<proteinExistence type="predicted"/>
<evidence type="ECO:0000256" key="1">
    <source>
        <dbReference type="SAM" id="Coils"/>
    </source>
</evidence>
<dbReference type="AlphaFoldDB" id="A0A8B7P5Z7"/>
<feature type="compositionally biased region" description="Basic and acidic residues" evidence="2">
    <location>
        <begin position="500"/>
        <end position="514"/>
    </location>
</feature>
<evidence type="ECO:0000259" key="3">
    <source>
        <dbReference type="Pfam" id="PF10505"/>
    </source>
</evidence>
<organism evidence="4 5">
    <name type="scientific">Hyalella azteca</name>
    <name type="common">Amphipod</name>
    <dbReference type="NCBI Taxonomy" id="294128"/>
    <lineage>
        <taxon>Eukaryota</taxon>
        <taxon>Metazoa</taxon>
        <taxon>Ecdysozoa</taxon>
        <taxon>Arthropoda</taxon>
        <taxon>Crustacea</taxon>
        <taxon>Multicrustacea</taxon>
        <taxon>Malacostraca</taxon>
        <taxon>Eumalacostraca</taxon>
        <taxon>Peracarida</taxon>
        <taxon>Amphipoda</taxon>
        <taxon>Senticaudata</taxon>
        <taxon>Talitrida</taxon>
        <taxon>Talitroidea</taxon>
        <taxon>Hyalellidae</taxon>
        <taxon>Hyalella</taxon>
    </lineage>
</organism>
<dbReference type="GO" id="GO:0045945">
    <property type="term" value="P:positive regulation of transcription by RNA polymerase III"/>
    <property type="evidence" value="ECO:0007669"/>
    <property type="project" value="TreeGrafter"/>
</dbReference>
<dbReference type="Proteomes" id="UP000694843">
    <property type="component" value="Unplaced"/>
</dbReference>
<feature type="coiled-coil region" evidence="1">
    <location>
        <begin position="79"/>
        <end position="116"/>
    </location>
</feature>
<dbReference type="InterPro" id="IPR019535">
    <property type="entry name" value="ICE2_C"/>
</dbReference>
<reference evidence="5" key="1">
    <citation type="submission" date="2025-08" db="UniProtKB">
        <authorList>
            <consortium name="RefSeq"/>
        </authorList>
    </citation>
    <scope>IDENTIFICATION</scope>
    <source>
        <tissue evidence="5">Whole organism</tissue>
    </source>
</reference>
<feature type="domain" description="Little elongation complex subunit 2 C-terminal" evidence="3">
    <location>
        <begin position="622"/>
        <end position="866"/>
    </location>
</feature>
<dbReference type="PANTHER" id="PTHR14633:SF3">
    <property type="entry name" value="LITTLE ELONGATION COMPLEX SUBUNIT 2"/>
    <property type="match status" value="1"/>
</dbReference>
<dbReference type="GO" id="GO:0008023">
    <property type="term" value="C:transcription elongation factor complex"/>
    <property type="evidence" value="ECO:0007669"/>
    <property type="project" value="InterPro"/>
</dbReference>
<keyword evidence="4" id="KW-1185">Reference proteome</keyword>
<evidence type="ECO:0000256" key="2">
    <source>
        <dbReference type="SAM" id="MobiDB-lite"/>
    </source>
</evidence>